<proteinExistence type="inferred from homology"/>
<accession>A0A1C7LXD9</accession>
<protein>
    <submittedName>
        <fullName evidence="8">Putative acyl-CoA dehydrogenase AidB</fullName>
    </submittedName>
</protein>
<dbReference type="AlphaFoldDB" id="A0A1C7LXD9"/>
<dbReference type="STRING" id="5627.A0A1C7LXD9"/>
<evidence type="ECO:0000313" key="9">
    <source>
        <dbReference type="Proteomes" id="UP000092993"/>
    </source>
</evidence>
<keyword evidence="2 4" id="KW-0285">Flavoprotein</keyword>
<keyword evidence="9" id="KW-1185">Reference proteome</keyword>
<dbReference type="EMBL" id="LUGG01000017">
    <property type="protein sequence ID" value="OBZ69380.1"/>
    <property type="molecule type" value="Genomic_DNA"/>
</dbReference>
<feature type="domain" description="Acyl-CoA dehydrogenase/oxidase C-terminal" evidence="5">
    <location>
        <begin position="283"/>
        <end position="458"/>
    </location>
</feature>
<dbReference type="Gene3D" id="1.20.140.10">
    <property type="entry name" value="Butyryl-CoA Dehydrogenase, subunit A, domain 3"/>
    <property type="match status" value="1"/>
</dbReference>
<reference evidence="8 9" key="1">
    <citation type="submission" date="2016-03" db="EMBL/GenBank/DDBJ databases">
        <title>Whole genome sequencing of Grifola frondosa 9006-11.</title>
        <authorList>
            <person name="Min B."/>
            <person name="Park H."/>
            <person name="Kim J.-G."/>
            <person name="Cho H."/>
            <person name="Oh Y.-L."/>
            <person name="Kong W.-S."/>
            <person name="Choi I.-G."/>
        </authorList>
    </citation>
    <scope>NUCLEOTIDE SEQUENCE [LARGE SCALE GENOMIC DNA]</scope>
    <source>
        <strain evidence="8 9">9006-11</strain>
    </source>
</reference>
<gene>
    <name evidence="8" type="primary">aidB_0</name>
    <name evidence="8" type="ORF">A0H81_10637</name>
</gene>
<comment type="similarity">
    <text evidence="1 4">Belongs to the acyl-CoA dehydrogenase family.</text>
</comment>
<dbReference type="InterPro" id="IPR009100">
    <property type="entry name" value="AcylCoA_DH/oxidase_NM_dom_sf"/>
</dbReference>
<dbReference type="InterPro" id="IPR009075">
    <property type="entry name" value="AcylCo_DH/oxidase_C"/>
</dbReference>
<evidence type="ECO:0000259" key="6">
    <source>
        <dbReference type="Pfam" id="PF02770"/>
    </source>
</evidence>
<dbReference type="Pfam" id="PF18158">
    <property type="entry name" value="AidB_N"/>
    <property type="match status" value="1"/>
</dbReference>
<evidence type="ECO:0000256" key="1">
    <source>
        <dbReference type="ARBA" id="ARBA00009347"/>
    </source>
</evidence>
<dbReference type="SUPFAM" id="SSF56645">
    <property type="entry name" value="Acyl-CoA dehydrogenase NM domain-like"/>
    <property type="match status" value="1"/>
</dbReference>
<dbReference type="PANTHER" id="PTHR42707">
    <property type="entry name" value="ACYL-COA DEHYDROGENASE"/>
    <property type="match status" value="1"/>
</dbReference>
<dbReference type="Pfam" id="PF02770">
    <property type="entry name" value="Acyl-CoA_dh_M"/>
    <property type="match status" value="1"/>
</dbReference>
<evidence type="ECO:0000256" key="2">
    <source>
        <dbReference type="ARBA" id="ARBA00022630"/>
    </source>
</evidence>
<comment type="caution">
    <text evidence="8">The sequence shown here is derived from an EMBL/GenBank/DDBJ whole genome shotgun (WGS) entry which is preliminary data.</text>
</comment>
<feature type="domain" description="Adaptive response protein AidB N-terminal" evidence="7">
    <location>
        <begin position="4"/>
        <end position="155"/>
    </location>
</feature>
<evidence type="ECO:0000256" key="4">
    <source>
        <dbReference type="RuleBase" id="RU362125"/>
    </source>
</evidence>
<keyword evidence="4" id="KW-0560">Oxidoreductase</keyword>
<dbReference type="InterPro" id="IPR041504">
    <property type="entry name" value="AidB_N"/>
</dbReference>
<dbReference type="GO" id="GO:0003995">
    <property type="term" value="F:acyl-CoA dehydrogenase activity"/>
    <property type="evidence" value="ECO:0007669"/>
    <property type="project" value="TreeGrafter"/>
</dbReference>
<dbReference type="InterPro" id="IPR036250">
    <property type="entry name" value="AcylCo_DH-like_C"/>
</dbReference>
<organism evidence="8 9">
    <name type="scientific">Grifola frondosa</name>
    <name type="common">Maitake</name>
    <name type="synonym">Polyporus frondosus</name>
    <dbReference type="NCBI Taxonomy" id="5627"/>
    <lineage>
        <taxon>Eukaryota</taxon>
        <taxon>Fungi</taxon>
        <taxon>Dikarya</taxon>
        <taxon>Basidiomycota</taxon>
        <taxon>Agaricomycotina</taxon>
        <taxon>Agaricomycetes</taxon>
        <taxon>Polyporales</taxon>
        <taxon>Grifolaceae</taxon>
        <taxon>Grifola</taxon>
    </lineage>
</organism>
<evidence type="ECO:0000259" key="7">
    <source>
        <dbReference type="Pfam" id="PF18158"/>
    </source>
</evidence>
<dbReference type="Gene3D" id="2.40.110.20">
    <property type="match status" value="1"/>
</dbReference>
<dbReference type="OrthoDB" id="10251155at2759"/>
<dbReference type="Pfam" id="PF00441">
    <property type="entry name" value="Acyl-CoA_dh_1"/>
    <property type="match status" value="1"/>
</dbReference>
<keyword evidence="3 4" id="KW-0274">FAD</keyword>
<dbReference type="SUPFAM" id="SSF47203">
    <property type="entry name" value="Acyl-CoA dehydrogenase C-terminal domain-like"/>
    <property type="match status" value="1"/>
</dbReference>
<comment type="cofactor">
    <cofactor evidence="4">
        <name>FAD</name>
        <dbReference type="ChEBI" id="CHEBI:57692"/>
    </cofactor>
</comment>
<sequence length="581" mass="64360">MEEPISSDNPYSSDPVLPSLIKRLFPRSIRQEIEDDLTRLGNVLVDEIRPLSPLVHPASLVQYDQWGRRVDALHTSEGWRELEKFAIKEGYVAIAYERKYREFSRIHMFAKTMVMTGDCHVLMCPMGMTDGATRILELCGTDLMKQQVLPKLMSRDPSSAYLSGQWMTERPGGSDLSRTETFAVPANRVESDLGTPYILEGFKWFSSAAEGNMTMALARTGELSQGARGLSLFLVPLRLPPYSSPLSNGVQMHRLKNKVGTHGVPTAELSLNSTRGWLIGPVNQGIKTIAPVLNITRIHSAIHLVGSLQRCVAIARSYATVRSVNGGTTLLRDVPLHMASIAEASLLYRALVHVTFGAIELLGKSEVGAASADEEARLRLLTPTIKAYASQKACPAMEEMMGALGGLGYMEEVGIGRRVRCMRTLSYHSSSSCRFRLIRDSMVERIWEGTVNILSLDLIRATKEQKTVDSFWAKSLITNAAPQFSGRALSTLRGALEKSRLLNYFASIACALYLLEHAQWSAGNHEPTRDIDAEAFRRWVEEGDLQMNEQAIAVAMKDGGLRVNLNLEMVYGPEPPFSSRL</sequence>
<dbReference type="Gene3D" id="6.10.250.600">
    <property type="match status" value="1"/>
</dbReference>
<dbReference type="OMA" id="SLCYARQ"/>
<evidence type="ECO:0000313" key="8">
    <source>
        <dbReference type="EMBL" id="OBZ69380.1"/>
    </source>
</evidence>
<evidence type="ECO:0000256" key="3">
    <source>
        <dbReference type="ARBA" id="ARBA00022827"/>
    </source>
</evidence>
<feature type="domain" description="Acyl-CoA oxidase/dehydrogenase middle" evidence="6">
    <location>
        <begin position="165"/>
        <end position="272"/>
    </location>
</feature>
<dbReference type="PANTHER" id="PTHR42707:SF2">
    <property type="entry name" value="ACD11 DEHYDROGENASE"/>
    <property type="match status" value="1"/>
</dbReference>
<dbReference type="InterPro" id="IPR006091">
    <property type="entry name" value="Acyl-CoA_Oxase/DH_mid-dom"/>
</dbReference>
<dbReference type="Proteomes" id="UP000092993">
    <property type="component" value="Unassembled WGS sequence"/>
</dbReference>
<dbReference type="InterPro" id="IPR052904">
    <property type="entry name" value="Acyl-CoA_dehydrogenase-like"/>
</dbReference>
<evidence type="ECO:0000259" key="5">
    <source>
        <dbReference type="Pfam" id="PF00441"/>
    </source>
</evidence>
<name>A0A1C7LXD9_GRIFR</name>